<evidence type="ECO:0000313" key="8">
    <source>
        <dbReference type="Proteomes" id="UP000238836"/>
    </source>
</evidence>
<comment type="subcellular location">
    <subcellularLocation>
        <location evidence="1">Membrane</location>
        <topology evidence="1">Multi-pass membrane protein</topology>
    </subcellularLocation>
</comment>
<feature type="domain" description="Yip1" evidence="6">
    <location>
        <begin position="15"/>
        <end position="200"/>
    </location>
</feature>
<accession>A0ABX5ER82</accession>
<evidence type="ECO:0000259" key="6">
    <source>
        <dbReference type="Pfam" id="PF04893"/>
    </source>
</evidence>
<keyword evidence="8" id="KW-1185">Reference proteome</keyword>
<dbReference type="Pfam" id="PF04893">
    <property type="entry name" value="Yip1"/>
    <property type="match status" value="1"/>
</dbReference>
<feature type="transmembrane region" description="Helical" evidence="5">
    <location>
        <begin position="106"/>
        <end position="128"/>
    </location>
</feature>
<evidence type="ECO:0000313" key="7">
    <source>
        <dbReference type="EMBL" id="PRZ14454.1"/>
    </source>
</evidence>
<dbReference type="EMBL" id="PVTZ01000006">
    <property type="protein sequence ID" value="PRZ14454.1"/>
    <property type="molecule type" value="Genomic_DNA"/>
</dbReference>
<dbReference type="InterPro" id="IPR006977">
    <property type="entry name" value="Yip1_dom"/>
</dbReference>
<keyword evidence="2 5" id="KW-0812">Transmembrane</keyword>
<evidence type="ECO:0000256" key="3">
    <source>
        <dbReference type="ARBA" id="ARBA00022989"/>
    </source>
</evidence>
<feature type="transmembrane region" description="Helical" evidence="5">
    <location>
        <begin position="144"/>
        <end position="167"/>
    </location>
</feature>
<comment type="caution">
    <text evidence="7">The sequence shown here is derived from an EMBL/GenBank/DDBJ whole genome shotgun (WGS) entry which is preliminary data.</text>
</comment>
<evidence type="ECO:0000256" key="2">
    <source>
        <dbReference type="ARBA" id="ARBA00022692"/>
    </source>
</evidence>
<evidence type="ECO:0000256" key="4">
    <source>
        <dbReference type="ARBA" id="ARBA00023136"/>
    </source>
</evidence>
<sequence length="205" mass="22752">MLVLDVLRVYWVPLIKQPKNTIRQAMEETSSKLLFVLIPLFGITLCLEQAMNRDAGDTTSIPVILLLSMVIGPILGAVAWFLGSLCTFGVARLFGGVATFRETSEASAWATVAYTTKLALFIPMLLIFRQENFTSNTPDIDSSMFLALLFFLCLTANFVMTIYYIIVHSKIIGEIHEIGSWKGFASIILVPLVLILLLFLLALSQ</sequence>
<keyword evidence="4 5" id="KW-0472">Membrane</keyword>
<evidence type="ECO:0000256" key="5">
    <source>
        <dbReference type="SAM" id="Phobius"/>
    </source>
</evidence>
<feature type="transmembrane region" description="Helical" evidence="5">
    <location>
        <begin position="63"/>
        <end position="94"/>
    </location>
</feature>
<protein>
    <submittedName>
        <fullName evidence="7">Yip1-like protein</fullName>
    </submittedName>
</protein>
<feature type="transmembrane region" description="Helical" evidence="5">
    <location>
        <begin position="33"/>
        <end position="51"/>
    </location>
</feature>
<reference evidence="7 8" key="1">
    <citation type="submission" date="2018-03" db="EMBL/GenBank/DDBJ databases">
        <title>Genomic Encyclopedia of Archaeal and Bacterial Type Strains, Phase II (KMG-II): from individual species to whole genera.</title>
        <authorList>
            <person name="Goeker M."/>
        </authorList>
    </citation>
    <scope>NUCLEOTIDE SEQUENCE [LARGE SCALE GENOMIC DNA]</scope>
    <source>
        <strain evidence="7 8">RHA1</strain>
    </source>
</reference>
<dbReference type="Proteomes" id="UP000238836">
    <property type="component" value="Unassembled WGS sequence"/>
</dbReference>
<evidence type="ECO:0000256" key="1">
    <source>
        <dbReference type="ARBA" id="ARBA00004141"/>
    </source>
</evidence>
<gene>
    <name evidence="7" type="ORF">CLV36_106218</name>
</gene>
<organism evidence="7 8">
    <name type="scientific">Laceyella sediminis</name>
    <dbReference type="NCBI Taxonomy" id="573074"/>
    <lineage>
        <taxon>Bacteria</taxon>
        <taxon>Bacillati</taxon>
        <taxon>Bacillota</taxon>
        <taxon>Bacilli</taxon>
        <taxon>Bacillales</taxon>
        <taxon>Thermoactinomycetaceae</taxon>
        <taxon>Laceyella</taxon>
    </lineage>
</organism>
<name>A0ABX5ER82_9BACL</name>
<proteinExistence type="predicted"/>
<feature type="transmembrane region" description="Helical" evidence="5">
    <location>
        <begin position="179"/>
        <end position="203"/>
    </location>
</feature>
<keyword evidence="3 5" id="KW-1133">Transmembrane helix</keyword>